<reference evidence="2 4" key="1">
    <citation type="submission" date="2015-08" db="EMBL/GenBank/DDBJ databases">
        <title>Thermococcus thioreducens DSM 14981 genome sequencing.</title>
        <authorList>
            <person name="Hong S.-J."/>
            <person name="Kim M.-C."/>
            <person name="Shin J.-H."/>
        </authorList>
    </citation>
    <scope>NUCLEOTIDE SEQUENCE [LARGE SCALE GENOMIC DNA]</scope>
    <source>
        <strain evidence="2 4">DSM 14981</strain>
    </source>
</reference>
<dbReference type="PANTHER" id="PTHR21530">
    <property type="entry name" value="PHEROMONE SHUTDOWN PROTEIN"/>
    <property type="match status" value="1"/>
</dbReference>
<dbReference type="Proteomes" id="UP000250136">
    <property type="component" value="Chromosome"/>
</dbReference>
<keyword evidence="6" id="KW-1185">Reference proteome</keyword>
<dbReference type="EMBL" id="CP015105">
    <property type="protein sequence ID" value="ASJ11958.1"/>
    <property type="molecule type" value="Genomic_DNA"/>
</dbReference>
<dbReference type="PANTHER" id="PTHR21530:SF7">
    <property type="entry name" value="TRAB DOMAIN-CONTAINING PROTEIN"/>
    <property type="match status" value="1"/>
</dbReference>
<evidence type="ECO:0000313" key="4">
    <source>
        <dbReference type="Proteomes" id="UP000051862"/>
    </source>
</evidence>
<gene>
    <name evidence="1" type="ORF">A3L14_03220</name>
    <name evidence="2" type="ORF">AMR53_04345</name>
    <name evidence="3" type="ORF">SAMN05216170_1633</name>
</gene>
<dbReference type="AlphaFoldDB" id="A0A0Q2MSU8"/>
<dbReference type="CDD" id="cd14726">
    <property type="entry name" value="TraB_PrgY-like"/>
    <property type="match status" value="1"/>
</dbReference>
<protein>
    <submittedName>
        <fullName evidence="2">Conjugal transfer protein TraB</fullName>
    </submittedName>
    <submittedName>
        <fullName evidence="3">TraB family protein</fullName>
    </submittedName>
</protein>
<dbReference type="STRING" id="277988.SAMN05216170_1633"/>
<reference evidence="3 5" key="3">
    <citation type="submission" date="2016-10" db="EMBL/GenBank/DDBJ databases">
        <authorList>
            <person name="de Groot N.N."/>
        </authorList>
    </citation>
    <scope>NUCLEOTIDE SEQUENCE [LARGE SCALE GENOMIC DNA]</scope>
    <source>
        <strain evidence="3 5">OGL-20</strain>
    </source>
</reference>
<evidence type="ECO:0000313" key="5">
    <source>
        <dbReference type="Proteomes" id="UP000182125"/>
    </source>
</evidence>
<accession>A0A0Q2MSU8</accession>
<dbReference type="RefSeq" id="WP_055429088.1">
    <property type="nucleotide sequence ID" value="NZ_CP015105.1"/>
</dbReference>
<dbReference type="Pfam" id="PF01963">
    <property type="entry name" value="TraB_PrgY_gumN"/>
    <property type="match status" value="1"/>
</dbReference>
<organism evidence="2 4">
    <name type="scientific">Thermococcus thioreducens</name>
    <dbReference type="NCBI Taxonomy" id="277988"/>
    <lineage>
        <taxon>Archaea</taxon>
        <taxon>Methanobacteriati</taxon>
        <taxon>Methanobacteriota</taxon>
        <taxon>Thermococci</taxon>
        <taxon>Thermococcales</taxon>
        <taxon>Thermococcaceae</taxon>
        <taxon>Thermococcus</taxon>
    </lineage>
</organism>
<dbReference type="EMBL" id="FOIW01000002">
    <property type="protein sequence ID" value="SEW10979.1"/>
    <property type="molecule type" value="Genomic_DNA"/>
</dbReference>
<dbReference type="GeneID" id="33333400"/>
<name>A0A0Q2MSU8_9EURY</name>
<dbReference type="Proteomes" id="UP000182125">
    <property type="component" value="Unassembled WGS sequence"/>
</dbReference>
<dbReference type="PATRIC" id="fig|277988.4.peg.912"/>
<dbReference type="EMBL" id="LIXN01000006">
    <property type="protein sequence ID" value="KQH82815.1"/>
    <property type="molecule type" value="Genomic_DNA"/>
</dbReference>
<evidence type="ECO:0000313" key="1">
    <source>
        <dbReference type="EMBL" id="ASJ11958.1"/>
    </source>
</evidence>
<dbReference type="KEGG" id="ttd:A3L14_03220"/>
<evidence type="ECO:0000313" key="3">
    <source>
        <dbReference type="EMBL" id="SEW10979.1"/>
    </source>
</evidence>
<dbReference type="InterPro" id="IPR046345">
    <property type="entry name" value="TraB_PrgY-like"/>
</dbReference>
<dbReference type="InterPro" id="IPR002816">
    <property type="entry name" value="TraB/PrgY/GumN_fam"/>
</dbReference>
<reference evidence="1 6" key="2">
    <citation type="submission" date="2016-04" db="EMBL/GenBank/DDBJ databases">
        <title>Complete genome sequence of Thermococcus thioreducens type strain OGL-20P.</title>
        <authorList>
            <person name="Oger P.M."/>
        </authorList>
    </citation>
    <scope>NUCLEOTIDE SEQUENCE [LARGE SCALE GENOMIC DNA]</scope>
    <source>
        <strain evidence="1 6">OGL-20P</strain>
    </source>
</reference>
<dbReference type="OrthoDB" id="185689at2157"/>
<evidence type="ECO:0000313" key="2">
    <source>
        <dbReference type="EMBL" id="KQH82815.1"/>
    </source>
</evidence>
<dbReference type="Proteomes" id="UP000051862">
    <property type="component" value="Unassembled WGS sequence"/>
</dbReference>
<evidence type="ECO:0000313" key="6">
    <source>
        <dbReference type="Proteomes" id="UP000250136"/>
    </source>
</evidence>
<sequence length="233" mass="26698">MSYLRYVRVIGTMHVSPKSREEVIRTILNERPHAVAIELDRARFLAMNENRRLTLEESLRFGRRGLINYVLAKVEEKLGEEFGMKPGEEMKAAINTAQRLGVPLYLIDEDINLILSKILAAPGREKLLMALEALGIFLPVKSGEMADPMAEYRAMMVQFRRRYPYLYRVLVEERNEVMARNLISIVENLKLRGVKRPKVIAVVGLGHKPGIEHLLDRARGRGFLSPYWTEGVV</sequence>
<proteinExistence type="predicted"/>